<dbReference type="Proteomes" id="UP000831390">
    <property type="component" value="Chromosome"/>
</dbReference>
<proteinExistence type="predicted"/>
<accession>A0ABY4AZA0</accession>
<sequence length="63" mass="7158">MEDSITKLLAGLQKPGRRFRQMTVRVSEREFMELQSYAATRYLNYSDVVRAAIAAFLTSGNKA</sequence>
<protein>
    <recommendedName>
        <fullName evidence="3">CopG family transcriptional regulator</fullName>
    </recommendedName>
</protein>
<evidence type="ECO:0000313" key="2">
    <source>
        <dbReference type="Proteomes" id="UP000831390"/>
    </source>
</evidence>
<name>A0ABY4AZA0_9BACT</name>
<evidence type="ECO:0008006" key="3">
    <source>
        <dbReference type="Google" id="ProtNLM"/>
    </source>
</evidence>
<gene>
    <name evidence="1" type="ORF">MTP16_13865</name>
</gene>
<organism evidence="1 2">
    <name type="scientific">Hymenobacter monticola</name>
    <dbReference type="NCBI Taxonomy" id="1705399"/>
    <lineage>
        <taxon>Bacteria</taxon>
        <taxon>Pseudomonadati</taxon>
        <taxon>Bacteroidota</taxon>
        <taxon>Cytophagia</taxon>
        <taxon>Cytophagales</taxon>
        <taxon>Hymenobacteraceae</taxon>
        <taxon>Hymenobacter</taxon>
    </lineage>
</organism>
<keyword evidence="2" id="KW-1185">Reference proteome</keyword>
<reference evidence="1 2" key="1">
    <citation type="submission" date="2022-03" db="EMBL/GenBank/DDBJ databases">
        <title>Hymenobactersp. isolated from the air.</title>
        <authorList>
            <person name="Won M."/>
            <person name="Kwon S.-W."/>
        </authorList>
    </citation>
    <scope>NUCLEOTIDE SEQUENCE [LARGE SCALE GENOMIC DNA]</scope>
    <source>
        <strain evidence="1 2">KACC 22596</strain>
    </source>
</reference>
<dbReference type="EMBL" id="CP094534">
    <property type="protein sequence ID" value="UOE32217.1"/>
    <property type="molecule type" value="Genomic_DNA"/>
</dbReference>
<evidence type="ECO:0000313" key="1">
    <source>
        <dbReference type="EMBL" id="UOE32217.1"/>
    </source>
</evidence>
<dbReference type="RefSeq" id="WP_243510289.1">
    <property type="nucleotide sequence ID" value="NZ_CP094534.1"/>
</dbReference>